<evidence type="ECO:0000313" key="1">
    <source>
        <dbReference type="EMBL" id="JAD56118.1"/>
    </source>
</evidence>
<name>A0A0A9B1Y6_ARUDO</name>
<organism evidence="1">
    <name type="scientific">Arundo donax</name>
    <name type="common">Giant reed</name>
    <name type="synonym">Donax arundinaceus</name>
    <dbReference type="NCBI Taxonomy" id="35708"/>
    <lineage>
        <taxon>Eukaryota</taxon>
        <taxon>Viridiplantae</taxon>
        <taxon>Streptophyta</taxon>
        <taxon>Embryophyta</taxon>
        <taxon>Tracheophyta</taxon>
        <taxon>Spermatophyta</taxon>
        <taxon>Magnoliopsida</taxon>
        <taxon>Liliopsida</taxon>
        <taxon>Poales</taxon>
        <taxon>Poaceae</taxon>
        <taxon>PACMAD clade</taxon>
        <taxon>Arundinoideae</taxon>
        <taxon>Arundineae</taxon>
        <taxon>Arundo</taxon>
    </lineage>
</organism>
<accession>A0A0A9B1Y6</accession>
<proteinExistence type="predicted"/>
<sequence length="19" mass="2170">MLQSSRKCYSSQGILLIEL</sequence>
<protein>
    <submittedName>
        <fullName evidence="1">Uncharacterized protein</fullName>
    </submittedName>
</protein>
<dbReference type="EMBL" id="GBRH01241777">
    <property type="protein sequence ID" value="JAD56118.1"/>
    <property type="molecule type" value="Transcribed_RNA"/>
</dbReference>
<reference evidence="1" key="1">
    <citation type="submission" date="2014-09" db="EMBL/GenBank/DDBJ databases">
        <authorList>
            <person name="Magalhaes I.L.F."/>
            <person name="Oliveira U."/>
            <person name="Santos F.R."/>
            <person name="Vidigal T.H.D.A."/>
            <person name="Brescovit A.D."/>
            <person name="Santos A.J."/>
        </authorList>
    </citation>
    <scope>NUCLEOTIDE SEQUENCE</scope>
    <source>
        <tissue evidence="1">Shoot tissue taken approximately 20 cm above the soil surface</tissue>
    </source>
</reference>
<reference evidence="1" key="2">
    <citation type="journal article" date="2015" name="Data Brief">
        <title>Shoot transcriptome of the giant reed, Arundo donax.</title>
        <authorList>
            <person name="Barrero R.A."/>
            <person name="Guerrero F.D."/>
            <person name="Moolhuijzen P."/>
            <person name="Goolsby J.A."/>
            <person name="Tidwell J."/>
            <person name="Bellgard S.E."/>
            <person name="Bellgard M.I."/>
        </authorList>
    </citation>
    <scope>NUCLEOTIDE SEQUENCE</scope>
    <source>
        <tissue evidence="1">Shoot tissue taken approximately 20 cm above the soil surface</tissue>
    </source>
</reference>
<dbReference type="AlphaFoldDB" id="A0A0A9B1Y6"/>